<reference evidence="1 2" key="1">
    <citation type="submission" date="2018-11" db="EMBL/GenBank/DDBJ databases">
        <title>Genome assembly of Steccherinum ochraceum LE-BIN_3174, the white-rot fungus of the Steccherinaceae family (The Residual Polyporoid clade, Polyporales, Basidiomycota).</title>
        <authorList>
            <person name="Fedorova T.V."/>
            <person name="Glazunova O.A."/>
            <person name="Landesman E.O."/>
            <person name="Moiseenko K.V."/>
            <person name="Psurtseva N.V."/>
            <person name="Savinova O.S."/>
            <person name="Shakhova N.V."/>
            <person name="Tyazhelova T.V."/>
            <person name="Vasina D.V."/>
        </authorList>
    </citation>
    <scope>NUCLEOTIDE SEQUENCE [LARGE SCALE GENOMIC DNA]</scope>
    <source>
        <strain evidence="1 2">LE-BIN_3174</strain>
    </source>
</reference>
<evidence type="ECO:0000313" key="2">
    <source>
        <dbReference type="Proteomes" id="UP000292702"/>
    </source>
</evidence>
<comment type="caution">
    <text evidence="1">The sequence shown here is derived from an EMBL/GenBank/DDBJ whole genome shotgun (WGS) entry which is preliminary data.</text>
</comment>
<keyword evidence="2" id="KW-1185">Reference proteome</keyword>
<gene>
    <name evidence="1" type="ORF">EIP91_002695</name>
</gene>
<name>A0A4R0RK87_9APHY</name>
<protein>
    <submittedName>
        <fullName evidence="1">Uncharacterized protein</fullName>
    </submittedName>
</protein>
<evidence type="ECO:0000313" key="1">
    <source>
        <dbReference type="EMBL" id="TCD65439.1"/>
    </source>
</evidence>
<organism evidence="1 2">
    <name type="scientific">Steccherinum ochraceum</name>
    <dbReference type="NCBI Taxonomy" id="92696"/>
    <lineage>
        <taxon>Eukaryota</taxon>
        <taxon>Fungi</taxon>
        <taxon>Dikarya</taxon>
        <taxon>Basidiomycota</taxon>
        <taxon>Agaricomycotina</taxon>
        <taxon>Agaricomycetes</taxon>
        <taxon>Polyporales</taxon>
        <taxon>Steccherinaceae</taxon>
        <taxon>Steccherinum</taxon>
    </lineage>
</organism>
<dbReference type="Proteomes" id="UP000292702">
    <property type="component" value="Unassembled WGS sequence"/>
</dbReference>
<proteinExistence type="predicted"/>
<dbReference type="AlphaFoldDB" id="A0A4R0RK87"/>
<dbReference type="EMBL" id="RWJN01000181">
    <property type="protein sequence ID" value="TCD65439.1"/>
    <property type="molecule type" value="Genomic_DNA"/>
</dbReference>
<accession>A0A4R0RK87</accession>
<sequence length="251" mass="28795">MCCEDLRRLAERAQKDVAGRSQTPLTVFKSTSISDSLYYLVLRLSHTIRTLQRLPFLSKMDNILRRDLTVEILSPKVHQPVSMKGEPVSSTHDIVDLTMRAVESEASWRGQKLDLSLARDYLQSAFDPQPVGEEARSLHPEQALLYHLHYTLHPTDLVAEQARSTFIATSHPLCPRCVFFFQGYLHLFVHDLPRLNICMLREMENDRSETCLWPTCDDLEYFPAAELKHCISTSMVLFLLAYLSDLQAETV</sequence>